<dbReference type="Proteomes" id="UP001163046">
    <property type="component" value="Unassembled WGS sequence"/>
</dbReference>
<keyword evidence="8" id="KW-0770">Synapse</keyword>
<keyword evidence="11" id="KW-0175">Coiled coil</keyword>
<evidence type="ECO:0000256" key="6">
    <source>
        <dbReference type="ARBA" id="ARBA00022833"/>
    </source>
</evidence>
<dbReference type="GO" id="GO:0008324">
    <property type="term" value="F:monoatomic cation transmembrane transporter activity"/>
    <property type="evidence" value="ECO:0007669"/>
    <property type="project" value="InterPro"/>
</dbReference>
<evidence type="ECO:0000256" key="8">
    <source>
        <dbReference type="ARBA" id="ARBA00023018"/>
    </source>
</evidence>
<dbReference type="SUPFAM" id="SSF161111">
    <property type="entry name" value="Cation efflux protein transmembrane domain-like"/>
    <property type="match status" value="1"/>
</dbReference>
<dbReference type="GO" id="GO:0030672">
    <property type="term" value="C:synaptic vesicle membrane"/>
    <property type="evidence" value="ECO:0007669"/>
    <property type="project" value="UniProtKB-SubCell"/>
</dbReference>
<dbReference type="PANTHER" id="PTHR31937:SF2">
    <property type="entry name" value="TRANSMEMBRANE PROTEIN 163"/>
    <property type="match status" value="1"/>
</dbReference>
<name>A0A9W9YFT9_9CNID</name>
<keyword evidence="13" id="KW-1185">Reference proteome</keyword>
<dbReference type="OrthoDB" id="5980560at2759"/>
<feature type="coiled-coil region" evidence="11">
    <location>
        <begin position="84"/>
        <end position="114"/>
    </location>
</feature>
<reference evidence="12" key="1">
    <citation type="submission" date="2023-01" db="EMBL/GenBank/DDBJ databases">
        <title>Genome assembly of the deep-sea coral Lophelia pertusa.</title>
        <authorList>
            <person name="Herrera S."/>
            <person name="Cordes E."/>
        </authorList>
    </citation>
    <scope>NUCLEOTIDE SEQUENCE</scope>
    <source>
        <strain evidence="12">USNM1676648</strain>
        <tissue evidence="12">Polyp</tissue>
    </source>
</reference>
<evidence type="ECO:0000256" key="10">
    <source>
        <dbReference type="ARBA" id="ARBA00023329"/>
    </source>
</evidence>
<evidence type="ECO:0000256" key="4">
    <source>
        <dbReference type="ARBA" id="ARBA00022692"/>
    </source>
</evidence>
<evidence type="ECO:0000256" key="11">
    <source>
        <dbReference type="SAM" id="Coils"/>
    </source>
</evidence>
<evidence type="ECO:0000256" key="7">
    <source>
        <dbReference type="ARBA" id="ARBA00022989"/>
    </source>
</evidence>
<dbReference type="PANTHER" id="PTHR31937">
    <property type="entry name" value="TRANSMEMBRANE PROTEIN 163"/>
    <property type="match status" value="1"/>
</dbReference>
<dbReference type="GO" id="GO:0031901">
    <property type="term" value="C:early endosome membrane"/>
    <property type="evidence" value="ECO:0007669"/>
    <property type="project" value="UniProtKB-SubCell"/>
</dbReference>
<evidence type="ECO:0000313" key="12">
    <source>
        <dbReference type="EMBL" id="KAJ7339462.1"/>
    </source>
</evidence>
<evidence type="ECO:0000256" key="5">
    <source>
        <dbReference type="ARBA" id="ARBA00022753"/>
    </source>
</evidence>
<keyword evidence="5" id="KW-0967">Endosome</keyword>
<evidence type="ECO:0000256" key="2">
    <source>
        <dbReference type="ARBA" id="ARBA00004644"/>
    </source>
</evidence>
<accession>A0A9W9YFT9</accession>
<organism evidence="12 13">
    <name type="scientific">Desmophyllum pertusum</name>
    <dbReference type="NCBI Taxonomy" id="174260"/>
    <lineage>
        <taxon>Eukaryota</taxon>
        <taxon>Metazoa</taxon>
        <taxon>Cnidaria</taxon>
        <taxon>Anthozoa</taxon>
        <taxon>Hexacorallia</taxon>
        <taxon>Scleractinia</taxon>
        <taxon>Caryophylliina</taxon>
        <taxon>Caryophylliidae</taxon>
        <taxon>Desmophyllum</taxon>
    </lineage>
</organism>
<evidence type="ECO:0000256" key="3">
    <source>
        <dbReference type="ARBA" id="ARBA00008731"/>
    </source>
</evidence>
<evidence type="ECO:0000313" key="13">
    <source>
        <dbReference type="Proteomes" id="UP001163046"/>
    </source>
</evidence>
<keyword evidence="10" id="KW-0968">Cytoplasmic vesicle</keyword>
<gene>
    <name evidence="12" type="ORF">OS493_005860</name>
</gene>
<evidence type="ECO:0000256" key="1">
    <source>
        <dbReference type="ARBA" id="ARBA00004146"/>
    </source>
</evidence>
<keyword evidence="7" id="KW-1133">Transmembrane helix</keyword>
<dbReference type="InterPro" id="IPR027469">
    <property type="entry name" value="Cation_efflux_TMD_sf"/>
</dbReference>
<comment type="subcellular location">
    <subcellularLocation>
        <location evidence="2">Cytoplasmic vesicle</location>
        <location evidence="2">Secretory vesicle</location>
        <location evidence="2">Synaptic vesicle membrane</location>
        <topology evidence="2">Multi-pass membrane protein</topology>
    </subcellularLocation>
    <subcellularLocation>
        <location evidence="1">Early endosome membrane</location>
    </subcellularLocation>
</comment>
<keyword evidence="6" id="KW-0862">Zinc</keyword>
<comment type="caution">
    <text evidence="12">The sequence shown here is derived from an EMBL/GenBank/DDBJ whole genome shotgun (WGS) entry which is preliminary data.</text>
</comment>
<proteinExistence type="inferred from homology"/>
<dbReference type="AlphaFoldDB" id="A0A9W9YFT9"/>
<keyword evidence="9" id="KW-0472">Membrane</keyword>
<sequence>MSIVSCVGYFSLFCIKLSLSRKLQSSALVADSIDALSGAGMSVGVILSAIILEQSAKAWLFDPGTALVIALATLIYGCEILVRVAREKGQVEKLKQAEQELQQADDALMDSGLKSD</sequence>
<dbReference type="InterPro" id="IPR026765">
    <property type="entry name" value="Tmem163"/>
</dbReference>
<evidence type="ECO:0000256" key="9">
    <source>
        <dbReference type="ARBA" id="ARBA00023136"/>
    </source>
</evidence>
<protein>
    <submittedName>
        <fullName evidence="12">Uncharacterized protein</fullName>
    </submittedName>
</protein>
<dbReference type="Gene3D" id="1.20.1510.10">
    <property type="entry name" value="Cation efflux protein transmembrane domain"/>
    <property type="match status" value="1"/>
</dbReference>
<keyword evidence="4" id="KW-0812">Transmembrane</keyword>
<dbReference type="EMBL" id="MU827779">
    <property type="protein sequence ID" value="KAJ7339462.1"/>
    <property type="molecule type" value="Genomic_DNA"/>
</dbReference>
<comment type="similarity">
    <text evidence="3">Belongs to the TMEM163 family.</text>
</comment>